<dbReference type="PANTHER" id="PTHR45947:SF15">
    <property type="entry name" value="TEICHURONIC ACID BIOSYNTHESIS GLYCOSYLTRANSFERASE TUAC-RELATED"/>
    <property type="match status" value="1"/>
</dbReference>
<keyword evidence="2" id="KW-1185">Reference proteome</keyword>
<dbReference type="InterPro" id="IPR050194">
    <property type="entry name" value="Glycosyltransferase_grp1"/>
</dbReference>
<sequence>MWITSGFPYGKGEQFIESEIGHWAGADADVVLLPENAAGVTARRSVPADVAVSDDLVRVWHSRHSQAWFTMRAAVSPVFWRELTYLTRTRALSPYRVKHALLSVTRVLTELRALRKLADRGDGPIDLVYTYWMSVGTFAACLAKREGTVRRVVSRAHRIELYEEERPAQYTALVRQFVKDIDTLYTISDNGRSYAEDHYGFSADQLVVSRLGVAVDAPPTPPAGPDALSVMSVSSLIPVKQVERLAEALGLVAERLPDVQIRWRHAGDGPLRPEIQAAAERLSAAHPNLDVEFLGQVGNADLMARYAVEEVDVFCNVSASEGVPVSIMEAMARGIPAVAPPVGGTAELVLPELLLDANWAVPDLAEVLIRQRMAFKSAEMRQRAAGAVASAYDAASNYRRFVGSVLGEGTVR</sequence>
<proteinExistence type="predicted"/>
<dbReference type="PANTHER" id="PTHR45947">
    <property type="entry name" value="SULFOQUINOVOSYL TRANSFERASE SQD2"/>
    <property type="match status" value="1"/>
</dbReference>
<dbReference type="KEGG" id="tes:BW730_16070"/>
<dbReference type="SUPFAM" id="SSF53756">
    <property type="entry name" value="UDP-Glycosyltransferase/glycogen phosphorylase"/>
    <property type="match status" value="1"/>
</dbReference>
<evidence type="ECO:0000313" key="2">
    <source>
        <dbReference type="Proteomes" id="UP000188145"/>
    </source>
</evidence>
<reference evidence="2" key="1">
    <citation type="submission" date="2017-02" db="EMBL/GenBank/DDBJ databases">
        <title>Tessaracoccus aquaemaris sp. nov., isolated from the intestine of a Korean rockfish, Sebastes schlegelii, in a marine aquaculture pond.</title>
        <authorList>
            <person name="Tak E.J."/>
            <person name="Bae J.-W."/>
        </authorList>
    </citation>
    <scope>NUCLEOTIDE SEQUENCE [LARGE SCALE GENOMIC DNA]</scope>
    <source>
        <strain evidence="2">NSG39</strain>
    </source>
</reference>
<organism evidence="1 2">
    <name type="scientific">Tessaracoccus aquimaris</name>
    <dbReference type="NCBI Taxonomy" id="1332264"/>
    <lineage>
        <taxon>Bacteria</taxon>
        <taxon>Bacillati</taxon>
        <taxon>Actinomycetota</taxon>
        <taxon>Actinomycetes</taxon>
        <taxon>Propionibacteriales</taxon>
        <taxon>Propionibacteriaceae</taxon>
        <taxon>Tessaracoccus</taxon>
    </lineage>
</organism>
<dbReference type="Proteomes" id="UP000188145">
    <property type="component" value="Chromosome"/>
</dbReference>
<evidence type="ECO:0000313" key="1">
    <source>
        <dbReference type="EMBL" id="AQP48795.1"/>
    </source>
</evidence>
<dbReference type="Gene3D" id="3.40.50.2000">
    <property type="entry name" value="Glycogen Phosphorylase B"/>
    <property type="match status" value="2"/>
</dbReference>
<dbReference type="Pfam" id="PF13692">
    <property type="entry name" value="Glyco_trans_1_4"/>
    <property type="match status" value="1"/>
</dbReference>
<dbReference type="RefSeq" id="WP_077687143.1">
    <property type="nucleotide sequence ID" value="NZ_CP019606.1"/>
</dbReference>
<dbReference type="EMBL" id="CP019606">
    <property type="protein sequence ID" value="AQP48795.1"/>
    <property type="molecule type" value="Genomic_DNA"/>
</dbReference>
<dbReference type="STRING" id="1332264.BW730_16070"/>
<name>A0A1Q2CRU6_9ACTN</name>
<evidence type="ECO:0008006" key="3">
    <source>
        <dbReference type="Google" id="ProtNLM"/>
    </source>
</evidence>
<dbReference type="AlphaFoldDB" id="A0A1Q2CRU6"/>
<dbReference type="OrthoDB" id="9775208at2"/>
<gene>
    <name evidence="1" type="ORF">BW730_16070</name>
</gene>
<dbReference type="GO" id="GO:0016757">
    <property type="term" value="F:glycosyltransferase activity"/>
    <property type="evidence" value="ECO:0007669"/>
    <property type="project" value="TreeGrafter"/>
</dbReference>
<accession>A0A1Q2CRU6</accession>
<protein>
    <recommendedName>
        <fullName evidence="3">Glycosyl transferase family 1 domain-containing protein</fullName>
    </recommendedName>
</protein>